<comment type="caution">
    <text evidence="8">The sequence shown here is derived from an EMBL/GenBank/DDBJ whole genome shotgun (WGS) entry which is preliminary data.</text>
</comment>
<dbReference type="GO" id="GO:0005886">
    <property type="term" value="C:plasma membrane"/>
    <property type="evidence" value="ECO:0007669"/>
    <property type="project" value="UniProtKB-SubCell"/>
</dbReference>
<dbReference type="NCBIfam" id="TIGR01145">
    <property type="entry name" value="ATP_synt_delta"/>
    <property type="match status" value="1"/>
</dbReference>
<dbReference type="EMBL" id="FQUI01000001">
    <property type="protein sequence ID" value="SHE28215.1"/>
    <property type="molecule type" value="Genomic_DNA"/>
</dbReference>
<keyword evidence="3 7" id="KW-0375">Hydrogen ion transport</keyword>
<keyword evidence="7" id="KW-1003">Cell membrane</keyword>
<keyword evidence="4 7" id="KW-0406">Ion transport</keyword>
<dbReference type="HAMAP" id="MF_01416">
    <property type="entry name" value="ATP_synth_delta_bact"/>
    <property type="match status" value="1"/>
</dbReference>
<dbReference type="STRING" id="1122195.SAMN02745164_00112"/>
<dbReference type="SUPFAM" id="SSF47928">
    <property type="entry name" value="N-terminal domain of the delta subunit of the F1F0-ATP synthase"/>
    <property type="match status" value="1"/>
</dbReference>
<evidence type="ECO:0000256" key="3">
    <source>
        <dbReference type="ARBA" id="ARBA00022781"/>
    </source>
</evidence>
<dbReference type="InterPro" id="IPR026015">
    <property type="entry name" value="ATP_synth_OSCP/delta_N_sf"/>
</dbReference>
<keyword evidence="6 7" id="KW-0066">ATP synthesis</keyword>
<dbReference type="GO" id="GO:0045259">
    <property type="term" value="C:proton-transporting ATP synthase complex"/>
    <property type="evidence" value="ECO:0007669"/>
    <property type="project" value="UniProtKB-KW"/>
</dbReference>
<dbReference type="RefSeq" id="WP_072862316.1">
    <property type="nucleotide sequence ID" value="NZ_FQUI01000001.1"/>
</dbReference>
<evidence type="ECO:0000256" key="1">
    <source>
        <dbReference type="ARBA" id="ARBA00004370"/>
    </source>
</evidence>
<dbReference type="GO" id="GO:0046933">
    <property type="term" value="F:proton-transporting ATP synthase activity, rotational mechanism"/>
    <property type="evidence" value="ECO:0007669"/>
    <property type="project" value="UniProtKB-UniRule"/>
</dbReference>
<proteinExistence type="inferred from homology"/>
<evidence type="ECO:0000256" key="4">
    <source>
        <dbReference type="ARBA" id="ARBA00023065"/>
    </source>
</evidence>
<organism evidence="8 9">
    <name type="scientific">Marinitoga hydrogenitolerans (strain DSM 16785 / JCM 12826 / AT1271)</name>
    <dbReference type="NCBI Taxonomy" id="1122195"/>
    <lineage>
        <taxon>Bacteria</taxon>
        <taxon>Thermotogati</taxon>
        <taxon>Thermotogota</taxon>
        <taxon>Thermotogae</taxon>
        <taxon>Petrotogales</taxon>
        <taxon>Petrotogaceae</taxon>
        <taxon>Marinitoga</taxon>
    </lineage>
</organism>
<evidence type="ECO:0000313" key="8">
    <source>
        <dbReference type="EMBL" id="SHE28215.1"/>
    </source>
</evidence>
<dbReference type="OrthoDB" id="49080at2"/>
<evidence type="ECO:0000256" key="2">
    <source>
        <dbReference type="ARBA" id="ARBA00022448"/>
    </source>
</evidence>
<evidence type="ECO:0000256" key="6">
    <source>
        <dbReference type="ARBA" id="ARBA00023310"/>
    </source>
</evidence>
<comment type="function">
    <text evidence="7">F(1)F(0) ATP synthase produces ATP from ADP in the presence of a proton or sodium gradient. F-type ATPases consist of two structural domains, F(1) containing the extramembraneous catalytic core and F(0) containing the membrane proton channel, linked together by a central stalk and a peripheral stalk. During catalysis, ATP synthesis in the catalytic domain of F(1) is coupled via a rotary mechanism of the central stalk subunits to proton translocation.</text>
</comment>
<dbReference type="PRINTS" id="PR00125">
    <property type="entry name" value="ATPASEDELTA"/>
</dbReference>
<keyword evidence="9" id="KW-1185">Reference proteome</keyword>
<evidence type="ECO:0000256" key="7">
    <source>
        <dbReference type="HAMAP-Rule" id="MF_01416"/>
    </source>
</evidence>
<comment type="similarity">
    <text evidence="7">Belongs to the ATPase delta chain family.</text>
</comment>
<keyword evidence="5 7" id="KW-0472">Membrane</keyword>
<evidence type="ECO:0000256" key="5">
    <source>
        <dbReference type="ARBA" id="ARBA00023136"/>
    </source>
</evidence>
<dbReference type="PANTHER" id="PTHR11910">
    <property type="entry name" value="ATP SYNTHASE DELTA CHAIN"/>
    <property type="match status" value="1"/>
</dbReference>
<dbReference type="InterPro" id="IPR000711">
    <property type="entry name" value="ATPase_OSCP/dsu"/>
</dbReference>
<accession>A0A1M4S7S0</accession>
<sequence>MKYSISLASRYVAAFYEYLSESNKLDKLESYVEAIKRVVDKIESDEMFYNLIGNPLLPKDYIVMQIVKVSEIDDADFNKFIEVLIYKKRQLMLPIIYMLLEKKNEELKKIVNVKMITPYKLQEKTIEELKEIVLKKTGRKAILDSEIDEELIGGLQLQLEDKIFDYSIKAILEKIGRDYASKRG</sequence>
<dbReference type="Gene3D" id="1.10.520.20">
    <property type="entry name" value="N-terminal domain of the delta subunit of the F1F0-ATP synthase"/>
    <property type="match status" value="1"/>
</dbReference>
<keyword evidence="7" id="KW-0139">CF(1)</keyword>
<keyword evidence="2 7" id="KW-0813">Transport</keyword>
<name>A0A1M4S7S0_MARH1</name>
<dbReference type="Proteomes" id="UP000184334">
    <property type="component" value="Unassembled WGS sequence"/>
</dbReference>
<evidence type="ECO:0000313" key="9">
    <source>
        <dbReference type="Proteomes" id="UP000184334"/>
    </source>
</evidence>
<comment type="subcellular location">
    <subcellularLocation>
        <location evidence="7">Cell membrane</location>
        <topology evidence="7">Peripheral membrane protein</topology>
    </subcellularLocation>
    <subcellularLocation>
        <location evidence="1">Membrane</location>
    </subcellularLocation>
</comment>
<protein>
    <recommendedName>
        <fullName evidence="7">ATP synthase subunit delta</fullName>
    </recommendedName>
    <alternativeName>
        <fullName evidence="7">ATP synthase F(1) sector subunit delta</fullName>
    </alternativeName>
    <alternativeName>
        <fullName evidence="7">F-type ATPase subunit delta</fullName>
        <shortName evidence="7">F-ATPase subunit delta</shortName>
    </alternativeName>
</protein>
<gene>
    <name evidence="7" type="primary">atpH</name>
    <name evidence="8" type="ORF">SAMN02745164_00112</name>
</gene>
<dbReference type="Pfam" id="PF00213">
    <property type="entry name" value="OSCP"/>
    <property type="match status" value="1"/>
</dbReference>
<reference evidence="8" key="1">
    <citation type="submission" date="2016-11" db="EMBL/GenBank/DDBJ databases">
        <authorList>
            <person name="Varghese N."/>
            <person name="Submissions S."/>
        </authorList>
    </citation>
    <scope>NUCLEOTIDE SEQUENCE [LARGE SCALE GENOMIC DNA]</scope>
    <source>
        <strain evidence="8">DSM 16785</strain>
    </source>
</reference>
<dbReference type="AlphaFoldDB" id="A0A1M4S7S0"/>
<comment type="function">
    <text evidence="7">This protein is part of the stalk that links CF(0) to CF(1). It either transmits conformational changes from CF(0) to CF(1) or is implicated in proton conduction.</text>
</comment>